<name>A0A3P7IVK8_STRVU</name>
<reference evidence="1 2" key="1">
    <citation type="submission" date="2018-11" db="EMBL/GenBank/DDBJ databases">
        <authorList>
            <consortium name="Pathogen Informatics"/>
        </authorList>
    </citation>
    <scope>NUCLEOTIDE SEQUENCE [LARGE SCALE GENOMIC DNA]</scope>
</reference>
<dbReference type="InterPro" id="IPR052771">
    <property type="entry name" value="Neurotrophin_sig_adaptor"/>
</dbReference>
<dbReference type="PANTHER" id="PTHR24116:SF0">
    <property type="entry name" value="KINASE D-INTERACTING SUBSTRATE OF 220 KDA"/>
    <property type="match status" value="1"/>
</dbReference>
<keyword evidence="2" id="KW-1185">Reference proteome</keyword>
<dbReference type="Proteomes" id="UP000270094">
    <property type="component" value="Unassembled WGS sequence"/>
</dbReference>
<gene>
    <name evidence="1" type="ORF">SVUK_LOCUS9214</name>
</gene>
<organism evidence="1 2">
    <name type="scientific">Strongylus vulgaris</name>
    <name type="common">Blood worm</name>
    <dbReference type="NCBI Taxonomy" id="40348"/>
    <lineage>
        <taxon>Eukaryota</taxon>
        <taxon>Metazoa</taxon>
        <taxon>Ecdysozoa</taxon>
        <taxon>Nematoda</taxon>
        <taxon>Chromadorea</taxon>
        <taxon>Rhabditida</taxon>
        <taxon>Rhabditina</taxon>
        <taxon>Rhabditomorpha</taxon>
        <taxon>Strongyloidea</taxon>
        <taxon>Strongylidae</taxon>
        <taxon>Strongylus</taxon>
    </lineage>
</organism>
<evidence type="ECO:0000313" key="2">
    <source>
        <dbReference type="Proteomes" id="UP000270094"/>
    </source>
</evidence>
<dbReference type="OrthoDB" id="6084525at2759"/>
<dbReference type="AlphaFoldDB" id="A0A3P7IVK8"/>
<protein>
    <submittedName>
        <fullName evidence="1">Uncharacterized protein</fullName>
    </submittedName>
</protein>
<dbReference type="GO" id="GO:0030165">
    <property type="term" value="F:PDZ domain binding"/>
    <property type="evidence" value="ECO:0007669"/>
    <property type="project" value="TreeGrafter"/>
</dbReference>
<dbReference type="EMBL" id="UYYB01034789">
    <property type="protein sequence ID" value="VDM74216.1"/>
    <property type="molecule type" value="Genomic_DNA"/>
</dbReference>
<accession>A0A3P7IVK8</accession>
<evidence type="ECO:0000313" key="1">
    <source>
        <dbReference type="EMBL" id="VDM74216.1"/>
    </source>
</evidence>
<sequence length="150" mass="17194">MRAFEIDFSWLSLGHWVSLLEQWPSRMCWLIDRAVDISNNSLTLAEVYHQLKDHIPKKDSLIELDRNPDNFEASAFLDSTAIPSSEQLTVGHVKKFVPCTSNLDPYLRKLIRERRQGLEDPVQDLGFGSVVIPPAAKYLFTLLKVIFIIP</sequence>
<proteinExistence type="predicted"/>
<dbReference type="PANTHER" id="PTHR24116">
    <property type="entry name" value="KINASE D-INTERACTING SUBSTRATE OF 220 KDA"/>
    <property type="match status" value="1"/>
</dbReference>
<dbReference type="GO" id="GO:0019887">
    <property type="term" value="F:protein kinase regulator activity"/>
    <property type="evidence" value="ECO:0007669"/>
    <property type="project" value="TreeGrafter"/>
</dbReference>